<evidence type="ECO:0000313" key="2">
    <source>
        <dbReference type="EMBL" id="EGF78357.1"/>
    </source>
</evidence>
<dbReference type="AlphaFoldDB" id="F4P8Q7"/>
<protein>
    <submittedName>
        <fullName evidence="2">Uncharacterized protein</fullName>
    </submittedName>
</protein>
<feature type="region of interest" description="Disordered" evidence="1">
    <location>
        <begin position="424"/>
        <end position="458"/>
    </location>
</feature>
<gene>
    <name evidence="2" type="ORF">BATDEDRAFT_90903</name>
</gene>
<keyword evidence="3" id="KW-1185">Reference proteome</keyword>
<sequence>MTLNRRWKSESTNQMHNVTLPKVSATSYVINPTVLKFNNASIPKVSARVESISTTFAIDLVKPKRFANARQCSGQKCNSMDFYPTASDDHDGYAIKNQTYPFLFNGISAHCSCQSGSKCLPLTCIHSNPIQISKNSNSIEQPRQVKSDQAKAFKDCPSVQDTVLDKVPYELMLIDSSIFTSDLEPWDKIDSESPLYANATKGPDYIREHSKPLKPYQVQKRARRVRKTMVCSELGEEECEQVLHSSPDCNEGVKSVNSIVHKSQNESIPSDKPSIIRFPKSPSLIWPLTVPATTQSPPSVKNPDQDFCKIAKLPNISLTATVPICTLPIIAKESQPSYISKTDSPSKPDLDPILSINKCNTRNSPKQKKLFDMLDRMMIQARDMTKFLDSNQRLKPSHGIMQRYMEIESTMLLPKRLSKSLDSTSVDELAKQDEHSRVKLPQIGKTKQKPPIPNDHEQKNTELIKNKSSASNAKPNSLTIYTPSNSWSVDSWKKQRISATETVNETKKSMPDISRSPICLNRPKKPKRFSRDHLPNIGLVSANSTRTLPQYQSSALYSQMSHIDQNMSSSTNGHHRSSAAFYKQPLQTTSERILSGIQSNSDIRYTDKSFRHTARQRNTLNAKQLQRSLANKSGIISAPPKWSNPAGHL</sequence>
<organism evidence="2 3">
    <name type="scientific">Batrachochytrium dendrobatidis (strain JAM81 / FGSC 10211)</name>
    <name type="common">Frog chytrid fungus</name>
    <dbReference type="NCBI Taxonomy" id="684364"/>
    <lineage>
        <taxon>Eukaryota</taxon>
        <taxon>Fungi</taxon>
        <taxon>Fungi incertae sedis</taxon>
        <taxon>Chytridiomycota</taxon>
        <taxon>Chytridiomycota incertae sedis</taxon>
        <taxon>Chytridiomycetes</taxon>
        <taxon>Rhizophydiales</taxon>
        <taxon>Rhizophydiales incertae sedis</taxon>
        <taxon>Batrachochytrium</taxon>
    </lineage>
</organism>
<dbReference type="EMBL" id="GL882889">
    <property type="protein sequence ID" value="EGF78357.1"/>
    <property type="molecule type" value="Genomic_DNA"/>
</dbReference>
<name>F4P8Q7_BATDJ</name>
<accession>F4P8Q7</accession>
<evidence type="ECO:0000256" key="1">
    <source>
        <dbReference type="SAM" id="MobiDB-lite"/>
    </source>
</evidence>
<dbReference type="RefSeq" id="XP_006681290.1">
    <property type="nucleotide sequence ID" value="XM_006681227.1"/>
</dbReference>
<dbReference type="Proteomes" id="UP000007241">
    <property type="component" value="Unassembled WGS sequence"/>
</dbReference>
<dbReference type="GeneID" id="18244058"/>
<feature type="compositionally biased region" description="Basic and acidic residues" evidence="1">
    <location>
        <begin position="428"/>
        <end position="437"/>
    </location>
</feature>
<evidence type="ECO:0000313" key="3">
    <source>
        <dbReference type="Proteomes" id="UP000007241"/>
    </source>
</evidence>
<feature type="region of interest" description="Disordered" evidence="1">
    <location>
        <begin position="502"/>
        <end position="532"/>
    </location>
</feature>
<dbReference type="InParanoid" id="F4P8Q7"/>
<dbReference type="HOGENOM" id="CLU_422090_0_0_1"/>
<reference evidence="2 3" key="1">
    <citation type="submission" date="2009-12" db="EMBL/GenBank/DDBJ databases">
        <title>The draft genome of Batrachochytrium dendrobatidis.</title>
        <authorList>
            <consortium name="US DOE Joint Genome Institute (JGI-PGF)"/>
            <person name="Kuo A."/>
            <person name="Salamov A."/>
            <person name="Schmutz J."/>
            <person name="Lucas S."/>
            <person name="Pitluck S."/>
            <person name="Rosenblum E."/>
            <person name="Stajich J."/>
            <person name="Eisen M."/>
            <person name="Grigoriev I.V."/>
        </authorList>
    </citation>
    <scope>NUCLEOTIDE SEQUENCE [LARGE SCALE GENOMIC DNA]</scope>
    <source>
        <strain evidence="3">JAM81 / FGSC 10211</strain>
    </source>
</reference>
<proteinExistence type="predicted"/>